<dbReference type="InterPro" id="IPR016032">
    <property type="entry name" value="Sig_transdc_resp-reg_C-effctor"/>
</dbReference>
<dbReference type="OrthoDB" id="9808843at2"/>
<dbReference type="InterPro" id="IPR001789">
    <property type="entry name" value="Sig_transdc_resp-reg_receiver"/>
</dbReference>
<evidence type="ECO:0000313" key="5">
    <source>
        <dbReference type="EMBL" id="RAW12384.1"/>
    </source>
</evidence>
<organism evidence="5 6">
    <name type="scientific">Phytoactinopolyspora halophila</name>
    <dbReference type="NCBI Taxonomy" id="1981511"/>
    <lineage>
        <taxon>Bacteria</taxon>
        <taxon>Bacillati</taxon>
        <taxon>Actinomycetota</taxon>
        <taxon>Actinomycetes</taxon>
        <taxon>Jiangellales</taxon>
        <taxon>Jiangellaceae</taxon>
        <taxon>Phytoactinopolyspora</taxon>
    </lineage>
</organism>
<dbReference type="PROSITE" id="PS50110">
    <property type="entry name" value="RESPONSE_REGULATORY"/>
    <property type="match status" value="1"/>
</dbReference>
<dbReference type="AlphaFoldDB" id="A0A329QJ82"/>
<dbReference type="InterPro" id="IPR011006">
    <property type="entry name" value="CheY-like_superfamily"/>
</dbReference>
<dbReference type="PANTHER" id="PTHR43214">
    <property type="entry name" value="TWO-COMPONENT RESPONSE REGULATOR"/>
    <property type="match status" value="1"/>
</dbReference>
<protein>
    <submittedName>
        <fullName evidence="5">DNA-binding response regulator</fullName>
    </submittedName>
</protein>
<reference evidence="5 6" key="1">
    <citation type="submission" date="2018-06" db="EMBL/GenBank/DDBJ databases">
        <title>Phytoactinopolyspora halophila sp. nov., a novel halophilic actinomycete isolated from a saline soil in China.</title>
        <authorList>
            <person name="Tang S.-K."/>
        </authorList>
    </citation>
    <scope>NUCLEOTIDE SEQUENCE [LARGE SCALE GENOMIC DNA]</scope>
    <source>
        <strain evidence="5 6">YIM 96934</strain>
    </source>
</reference>
<dbReference type="Pfam" id="PF00072">
    <property type="entry name" value="Response_reg"/>
    <property type="match status" value="1"/>
</dbReference>
<feature type="domain" description="Response regulatory" evidence="4">
    <location>
        <begin position="26"/>
        <end position="142"/>
    </location>
</feature>
<proteinExistence type="predicted"/>
<name>A0A329QJ82_9ACTN</name>
<dbReference type="Proteomes" id="UP000250462">
    <property type="component" value="Unassembled WGS sequence"/>
</dbReference>
<sequence>MSADGPSGGRADPERQLHEDVPSTVRVLLADDENLVRTAMRALLALEDDIDVVAEAASGDEALAMARAHRPDVAVLDLQMPDMDGIAVAETLHEELESCSTMIVTSHGRPGYLKRALSAGVRGFVPKTVSGQVLADVVRTLHGGGRYVDPELAAEAIAAGDSPLTPREADVLELAADGAPIEEIAPRVALSPGTVRNYLSSIAAKLGAANRHEAVHIARRHGWI</sequence>
<dbReference type="InterPro" id="IPR036388">
    <property type="entry name" value="WH-like_DNA-bd_sf"/>
</dbReference>
<dbReference type="InterPro" id="IPR039420">
    <property type="entry name" value="WalR-like"/>
</dbReference>
<dbReference type="CDD" id="cd06170">
    <property type="entry name" value="LuxR_C_like"/>
    <property type="match status" value="1"/>
</dbReference>
<keyword evidence="1 5" id="KW-0238">DNA-binding</keyword>
<dbReference type="Gene3D" id="1.10.10.10">
    <property type="entry name" value="Winged helix-like DNA-binding domain superfamily/Winged helix DNA-binding domain"/>
    <property type="match status" value="1"/>
</dbReference>
<dbReference type="SUPFAM" id="SSF52172">
    <property type="entry name" value="CheY-like"/>
    <property type="match status" value="1"/>
</dbReference>
<dbReference type="PRINTS" id="PR00038">
    <property type="entry name" value="HTHLUXR"/>
</dbReference>
<dbReference type="GO" id="GO:0006355">
    <property type="term" value="P:regulation of DNA-templated transcription"/>
    <property type="evidence" value="ECO:0007669"/>
    <property type="project" value="InterPro"/>
</dbReference>
<feature type="modified residue" description="4-aspartylphosphate" evidence="2">
    <location>
        <position position="77"/>
    </location>
</feature>
<dbReference type="PANTHER" id="PTHR43214:SF42">
    <property type="entry name" value="TRANSCRIPTIONAL REGULATORY PROTEIN DESR"/>
    <property type="match status" value="1"/>
</dbReference>
<feature type="domain" description="HTH luxR-type" evidence="3">
    <location>
        <begin position="157"/>
        <end position="222"/>
    </location>
</feature>
<dbReference type="EMBL" id="QMIG01000016">
    <property type="protein sequence ID" value="RAW12384.1"/>
    <property type="molecule type" value="Genomic_DNA"/>
</dbReference>
<keyword evidence="6" id="KW-1185">Reference proteome</keyword>
<dbReference type="InterPro" id="IPR000792">
    <property type="entry name" value="Tscrpt_reg_LuxR_C"/>
</dbReference>
<dbReference type="SMART" id="SM00448">
    <property type="entry name" value="REC"/>
    <property type="match status" value="1"/>
</dbReference>
<dbReference type="GO" id="GO:0000160">
    <property type="term" value="P:phosphorelay signal transduction system"/>
    <property type="evidence" value="ECO:0007669"/>
    <property type="project" value="InterPro"/>
</dbReference>
<dbReference type="RefSeq" id="WP_112259066.1">
    <property type="nucleotide sequence ID" value="NZ_QMIG01000016.1"/>
</dbReference>
<dbReference type="SMART" id="SM00421">
    <property type="entry name" value="HTH_LUXR"/>
    <property type="match status" value="1"/>
</dbReference>
<evidence type="ECO:0000256" key="1">
    <source>
        <dbReference type="ARBA" id="ARBA00023125"/>
    </source>
</evidence>
<evidence type="ECO:0000256" key="2">
    <source>
        <dbReference type="PROSITE-ProRule" id="PRU00169"/>
    </source>
</evidence>
<evidence type="ECO:0000313" key="6">
    <source>
        <dbReference type="Proteomes" id="UP000250462"/>
    </source>
</evidence>
<dbReference type="Pfam" id="PF00196">
    <property type="entry name" value="GerE"/>
    <property type="match status" value="1"/>
</dbReference>
<dbReference type="GO" id="GO:0003677">
    <property type="term" value="F:DNA binding"/>
    <property type="evidence" value="ECO:0007669"/>
    <property type="project" value="UniProtKB-KW"/>
</dbReference>
<accession>A0A329QJ82</accession>
<evidence type="ECO:0000259" key="3">
    <source>
        <dbReference type="PROSITE" id="PS50043"/>
    </source>
</evidence>
<keyword evidence="2" id="KW-0597">Phosphoprotein</keyword>
<dbReference type="SUPFAM" id="SSF46894">
    <property type="entry name" value="C-terminal effector domain of the bipartite response regulators"/>
    <property type="match status" value="1"/>
</dbReference>
<evidence type="ECO:0000259" key="4">
    <source>
        <dbReference type="PROSITE" id="PS50110"/>
    </source>
</evidence>
<comment type="caution">
    <text evidence="5">The sequence shown here is derived from an EMBL/GenBank/DDBJ whole genome shotgun (WGS) entry which is preliminary data.</text>
</comment>
<dbReference type="PROSITE" id="PS50043">
    <property type="entry name" value="HTH_LUXR_2"/>
    <property type="match status" value="1"/>
</dbReference>
<gene>
    <name evidence="5" type="ORF">DPM12_14535</name>
</gene>
<dbReference type="Gene3D" id="3.40.50.2300">
    <property type="match status" value="1"/>
</dbReference>